<dbReference type="PANTHER" id="PTHR30471:SF3">
    <property type="entry name" value="UPF0758 PROTEIN YEES-RELATED"/>
    <property type="match status" value="1"/>
</dbReference>
<dbReference type="InterPro" id="IPR037518">
    <property type="entry name" value="MPN"/>
</dbReference>
<dbReference type="GO" id="GO:0046872">
    <property type="term" value="F:metal ion binding"/>
    <property type="evidence" value="ECO:0007669"/>
    <property type="project" value="UniProtKB-KW"/>
</dbReference>
<dbReference type="NCBIfam" id="TIGR00608">
    <property type="entry name" value="radc"/>
    <property type="match status" value="1"/>
</dbReference>
<keyword evidence="4" id="KW-0862">Zinc</keyword>
<dbReference type="OrthoDB" id="9804482at2"/>
<evidence type="ECO:0000256" key="1">
    <source>
        <dbReference type="ARBA" id="ARBA00022670"/>
    </source>
</evidence>
<dbReference type="PANTHER" id="PTHR30471">
    <property type="entry name" value="DNA REPAIR PROTEIN RADC"/>
    <property type="match status" value="1"/>
</dbReference>
<dbReference type="Gene3D" id="3.40.140.10">
    <property type="entry name" value="Cytidine Deaminase, domain 2"/>
    <property type="match status" value="1"/>
</dbReference>
<evidence type="ECO:0000256" key="2">
    <source>
        <dbReference type="ARBA" id="ARBA00022723"/>
    </source>
</evidence>
<comment type="caution">
    <text evidence="8">The sequence shown here is derived from an EMBL/GenBank/DDBJ whole genome shotgun (WGS) entry which is preliminary data.</text>
</comment>
<evidence type="ECO:0000256" key="6">
    <source>
        <dbReference type="RuleBase" id="RU003797"/>
    </source>
</evidence>
<gene>
    <name evidence="8" type="ORF">C8D98_2415</name>
</gene>
<dbReference type="GO" id="GO:0006508">
    <property type="term" value="P:proteolysis"/>
    <property type="evidence" value="ECO:0007669"/>
    <property type="project" value="UniProtKB-KW"/>
</dbReference>
<evidence type="ECO:0000256" key="5">
    <source>
        <dbReference type="ARBA" id="ARBA00023049"/>
    </source>
</evidence>
<keyword evidence="1" id="KW-0645">Protease</keyword>
<dbReference type="AlphaFoldDB" id="A0A4V2PRM5"/>
<evidence type="ECO:0000256" key="3">
    <source>
        <dbReference type="ARBA" id="ARBA00022801"/>
    </source>
</evidence>
<reference evidence="8 9" key="1">
    <citation type="submission" date="2019-03" db="EMBL/GenBank/DDBJ databases">
        <title>Genomic Encyclopedia of Type Strains, Phase IV (KMG-IV): sequencing the most valuable type-strain genomes for metagenomic binning, comparative biology and taxonomic classification.</title>
        <authorList>
            <person name="Goeker M."/>
        </authorList>
    </citation>
    <scope>NUCLEOTIDE SEQUENCE [LARGE SCALE GENOMIC DNA]</scope>
    <source>
        <strain evidence="8 9">DSM 24984</strain>
    </source>
</reference>
<evidence type="ECO:0000313" key="9">
    <source>
        <dbReference type="Proteomes" id="UP000294614"/>
    </source>
</evidence>
<proteinExistence type="inferred from homology"/>
<keyword evidence="9" id="KW-1185">Reference proteome</keyword>
<evidence type="ECO:0000259" key="7">
    <source>
        <dbReference type="PROSITE" id="PS50249"/>
    </source>
</evidence>
<feature type="domain" description="MPN" evidence="7">
    <location>
        <begin position="99"/>
        <end position="221"/>
    </location>
</feature>
<organism evidence="8 9">
    <name type="scientific">Seleniivibrio woodruffii</name>
    <dbReference type="NCBI Taxonomy" id="1078050"/>
    <lineage>
        <taxon>Bacteria</taxon>
        <taxon>Pseudomonadati</taxon>
        <taxon>Deferribacterota</taxon>
        <taxon>Deferribacteres</taxon>
        <taxon>Deferribacterales</taxon>
        <taxon>Geovibrionaceae</taxon>
        <taxon>Seleniivibrio</taxon>
    </lineage>
</organism>
<dbReference type="Pfam" id="PF04002">
    <property type="entry name" value="RadC"/>
    <property type="match status" value="1"/>
</dbReference>
<keyword evidence="5" id="KW-0482">Metalloprotease</keyword>
<dbReference type="EMBL" id="SMGG01000006">
    <property type="protein sequence ID" value="TCK59481.1"/>
    <property type="molecule type" value="Genomic_DNA"/>
</dbReference>
<dbReference type="Proteomes" id="UP000294614">
    <property type="component" value="Unassembled WGS sequence"/>
</dbReference>
<dbReference type="RefSeq" id="WP_132874389.1">
    <property type="nucleotide sequence ID" value="NZ_JAJUHT010000021.1"/>
</dbReference>
<dbReference type="InterPro" id="IPR001405">
    <property type="entry name" value="UPF0758"/>
</dbReference>
<dbReference type="PROSITE" id="PS01302">
    <property type="entry name" value="UPF0758"/>
    <property type="match status" value="1"/>
</dbReference>
<dbReference type="InterPro" id="IPR025657">
    <property type="entry name" value="RadC_JAB"/>
</dbReference>
<sequence length="221" mass="25085">MKEHYTGHRKRLKDRFAKEPESLYDYEIVELLLGYVIRGRDVKPQAKALIEKAGGISGVAGYGMADVDGLGDEAKLFFSVLKELYARIGYEDMEQEAITIDKPEKAASFLRFRIGYEQKEQFFALFMDVNKKLLGYKNFFKGTIDRLSVYPREIAEEALKKKASFVVVAHNHPSGNLNPSEDDIILTDKLIKALGALDIVMADHIIVSRTGFFSFKKEHVI</sequence>
<evidence type="ECO:0000256" key="4">
    <source>
        <dbReference type="ARBA" id="ARBA00022833"/>
    </source>
</evidence>
<keyword evidence="2" id="KW-0479">Metal-binding</keyword>
<keyword evidence="3" id="KW-0378">Hydrolase</keyword>
<dbReference type="InterPro" id="IPR020891">
    <property type="entry name" value="UPF0758_CS"/>
</dbReference>
<evidence type="ECO:0000313" key="8">
    <source>
        <dbReference type="EMBL" id="TCK59481.1"/>
    </source>
</evidence>
<name>A0A4V2PRM5_9BACT</name>
<dbReference type="GO" id="GO:0008237">
    <property type="term" value="F:metallopeptidase activity"/>
    <property type="evidence" value="ECO:0007669"/>
    <property type="project" value="UniProtKB-KW"/>
</dbReference>
<dbReference type="CDD" id="cd08071">
    <property type="entry name" value="MPN_DUF2466"/>
    <property type="match status" value="1"/>
</dbReference>
<accession>A0A4V2PRM5</accession>
<dbReference type="PROSITE" id="PS50249">
    <property type="entry name" value="MPN"/>
    <property type="match status" value="1"/>
</dbReference>
<protein>
    <submittedName>
        <fullName evidence="8">DNA repair protein RadC</fullName>
    </submittedName>
</protein>
<comment type="similarity">
    <text evidence="6">Belongs to the UPF0758 family.</text>
</comment>